<dbReference type="AlphaFoldDB" id="A0A7C3YP48"/>
<dbReference type="Pfam" id="PF01629">
    <property type="entry name" value="DUF22"/>
    <property type="match status" value="3"/>
</dbReference>
<dbReference type="EMBL" id="DTPI01000006">
    <property type="protein sequence ID" value="HGE65705.1"/>
    <property type="molecule type" value="Genomic_DNA"/>
</dbReference>
<sequence>MKSWIVYWEDDCSRLIKEPIEIRSFKYKISPIAAWQPIIADEDKNIEKGKPEIVKIKKITLPENTMVSHLKILINELGVLITLSKFRKPFLVEERKEFNKAIFLPVHDGDIRKGDLLGVLKVYFVEIDGLKPPEKIPEGEERANLVYFKDGEIIRKEVVIKNYKYIQTFVYEYVPIIAATDLEVKKGCIYTIDIEEIRIPSNTILDSLYIIRNALGDVLDVRLKEGFRKVEDPKTVSKAIFVAIRDGRIEKGDLLGVSSIHHIALKKFAPELLKKEVKAKIVYADNGNIYREPINIAPYGHEGTPNGKWELLIADEDKTVKKGEFTLIKVKDITLNPKTVVSPLFIMRHGLGAVMDVYGTGKPKRIEDPQKITHALFFPVFDGVIKRGEMIGVLKVHSIELKTSEKLVETLNKIARVLSPDVEELAKHPQWPFLWS</sequence>
<evidence type="ECO:0000313" key="2">
    <source>
        <dbReference type="EMBL" id="HGE65705.1"/>
    </source>
</evidence>
<evidence type="ECO:0000259" key="1">
    <source>
        <dbReference type="Pfam" id="PF01629"/>
    </source>
</evidence>
<gene>
    <name evidence="3" type="ORF">ENT89_06545</name>
    <name evidence="2" type="ORF">ENX77_01005</name>
</gene>
<name>A0A7C3YP48_9EURY</name>
<protein>
    <submittedName>
        <fullName evidence="2">DUF22 domain-containing protein</fullName>
    </submittedName>
</protein>
<feature type="domain" description="DUF22" evidence="1">
    <location>
        <begin position="5"/>
        <end position="109"/>
    </location>
</feature>
<feature type="domain" description="DUF22" evidence="1">
    <location>
        <begin position="278"/>
        <end position="383"/>
    </location>
</feature>
<dbReference type="InterPro" id="IPR002572">
    <property type="entry name" value="DUF22"/>
</dbReference>
<proteinExistence type="predicted"/>
<comment type="caution">
    <text evidence="2">The sequence shown here is derived from an EMBL/GenBank/DDBJ whole genome shotgun (WGS) entry which is preliminary data.</text>
</comment>
<dbReference type="EMBL" id="DTAK01000047">
    <property type="protein sequence ID" value="HGU59789.1"/>
    <property type="molecule type" value="Genomic_DNA"/>
</dbReference>
<evidence type="ECO:0000313" key="3">
    <source>
        <dbReference type="EMBL" id="HGU59789.1"/>
    </source>
</evidence>
<organism evidence="2">
    <name type="scientific">Geoglobus ahangari</name>
    <dbReference type="NCBI Taxonomy" id="113653"/>
    <lineage>
        <taxon>Archaea</taxon>
        <taxon>Methanobacteriati</taxon>
        <taxon>Methanobacteriota</taxon>
        <taxon>Archaeoglobi</taxon>
        <taxon>Archaeoglobales</taxon>
        <taxon>Archaeoglobaceae</taxon>
        <taxon>Geoglobus</taxon>
    </lineage>
</organism>
<reference evidence="2" key="1">
    <citation type="journal article" date="2020" name="mSystems">
        <title>Genome- and Community-Level Interaction Insights into Carbon Utilization and Element Cycling Functions of Hydrothermarchaeota in Hydrothermal Sediment.</title>
        <authorList>
            <person name="Zhou Z."/>
            <person name="Liu Y."/>
            <person name="Xu W."/>
            <person name="Pan J."/>
            <person name="Luo Z.H."/>
            <person name="Li M."/>
        </authorList>
    </citation>
    <scope>NUCLEOTIDE SEQUENCE [LARGE SCALE GENOMIC DNA]</scope>
    <source>
        <strain evidence="3">SpSt-62</strain>
        <strain evidence="2">SpSt-97</strain>
    </source>
</reference>
<accession>A0A7C3YP48</accession>
<feature type="domain" description="DUF22" evidence="1">
    <location>
        <begin position="143"/>
        <end position="247"/>
    </location>
</feature>